<evidence type="ECO:0000313" key="2">
    <source>
        <dbReference type="Proteomes" id="UP000287687"/>
    </source>
</evidence>
<accession>A0A3S3SB82</accession>
<organism evidence="1 2">
    <name type="scientific">Neorhizobium lilium</name>
    <dbReference type="NCBI Taxonomy" id="2503024"/>
    <lineage>
        <taxon>Bacteria</taxon>
        <taxon>Pseudomonadati</taxon>
        <taxon>Pseudomonadota</taxon>
        <taxon>Alphaproteobacteria</taxon>
        <taxon>Hyphomicrobiales</taxon>
        <taxon>Rhizobiaceae</taxon>
        <taxon>Rhizobium/Agrobacterium group</taxon>
        <taxon>Neorhizobium</taxon>
    </lineage>
</organism>
<keyword evidence="2" id="KW-1185">Reference proteome</keyword>
<dbReference type="AlphaFoldDB" id="A0A3S3SB82"/>
<evidence type="ECO:0000313" key="1">
    <source>
        <dbReference type="EMBL" id="RWX81577.1"/>
    </source>
</evidence>
<comment type="caution">
    <text evidence="1">The sequence shown here is derived from an EMBL/GenBank/DDBJ whole genome shotgun (WGS) entry which is preliminary data.</text>
</comment>
<dbReference type="OrthoDB" id="8100950at2"/>
<reference evidence="1 2" key="1">
    <citation type="submission" date="2019-01" db="EMBL/GenBank/DDBJ databases">
        <title>The draft genome of Rhizobium sp. 24NR.</title>
        <authorList>
            <person name="Liu L."/>
            <person name="Liang L."/>
            <person name="Shi S."/>
            <person name="Xu L."/>
            <person name="Wang X."/>
            <person name="Li L."/>
            <person name="Zhang X."/>
        </authorList>
    </citation>
    <scope>NUCLEOTIDE SEQUENCE [LARGE SCALE GENOMIC DNA]</scope>
    <source>
        <strain evidence="1 2">24NR</strain>
    </source>
</reference>
<protein>
    <submittedName>
        <fullName evidence="1">Uncharacterized protein</fullName>
    </submittedName>
</protein>
<gene>
    <name evidence="1" type="ORF">EPK99_04660</name>
</gene>
<dbReference type="EMBL" id="SBIP01000001">
    <property type="protein sequence ID" value="RWX81577.1"/>
    <property type="molecule type" value="Genomic_DNA"/>
</dbReference>
<proteinExistence type="predicted"/>
<sequence>MVATLSAQMDAAPIQFFSRFSRFEWAFGQEGETFSLKPPSPGISWDQVGQAFGGKYYQLVNADVEASRIIADPPKVIENLAGLGLRFNATPPHCGDASAVFHALARIRNNFFHGWKTGLEADDRVAHCRRQCGHPDRLRILRQSPQASNSLASPYVCMISGLRGRVTYDLRVRRWCVTTMDNHYEIMGRILAHLIKVGLRRVEFTEDDAYKILSDGIDTDEDLPVIFADILRWMLEENLIRSGRIHLMMDSSYIFQDVQLTSRGIAAVQAKPTDPSLGESVEETVAGNDELDASTYTKIGSFVGGLMGGFTQALSG</sequence>
<dbReference type="RefSeq" id="WP_128441537.1">
    <property type="nucleotide sequence ID" value="NZ_SBIP01000001.1"/>
</dbReference>
<name>A0A3S3SB82_9HYPH</name>
<dbReference type="Proteomes" id="UP000287687">
    <property type="component" value="Unassembled WGS sequence"/>
</dbReference>